<dbReference type="InterPro" id="IPR022509">
    <property type="entry name" value="Conjugation_ATPase_TraG"/>
</dbReference>
<dbReference type="NCBIfam" id="TIGR03783">
    <property type="entry name" value="Bac_Flav_CT_G"/>
    <property type="match status" value="1"/>
</dbReference>
<dbReference type="STRING" id="742725.HMPREF9450_01927"/>
<proteinExistence type="predicted"/>
<dbReference type="EMBL" id="ADLD01000013">
    <property type="protein sequence ID" value="EHB91878.1"/>
    <property type="molecule type" value="Genomic_DNA"/>
</dbReference>
<name>G5HBB2_9BACT</name>
<dbReference type="PATRIC" id="fig|742725.3.peg.2023"/>
<evidence type="ECO:0000313" key="1">
    <source>
        <dbReference type="EMBL" id="EHB91878.1"/>
    </source>
</evidence>
<protein>
    <submittedName>
        <fullName evidence="1">Uncharacterized protein</fullName>
    </submittedName>
</protein>
<comment type="caution">
    <text evidence="1">The sequence shown here is derived from an EMBL/GenBank/DDBJ whole genome shotgun (WGS) entry which is preliminary data.</text>
</comment>
<keyword evidence="2" id="KW-1185">Reference proteome</keyword>
<dbReference type="Proteomes" id="UP000006008">
    <property type="component" value="Unassembled WGS sequence"/>
</dbReference>
<organism evidence="1 2">
    <name type="scientific">Alistipes indistinctus YIT 12060</name>
    <dbReference type="NCBI Taxonomy" id="742725"/>
    <lineage>
        <taxon>Bacteria</taxon>
        <taxon>Pseudomonadati</taxon>
        <taxon>Bacteroidota</taxon>
        <taxon>Bacteroidia</taxon>
        <taxon>Bacteroidales</taxon>
        <taxon>Rikenellaceae</taxon>
        <taxon>Alistipes</taxon>
    </lineage>
</organism>
<dbReference type="HOGENOM" id="CLU_015522_1_1_10"/>
<sequence length="284" mass="32995">MQKCGDNFLARSYERHFNERPYLDHCCYLFLTKTIRTRMRMQSSFSTLCRNRIVPKEVEDRDAIDRFLDAAGQFESIVNESGLIRLERLDADQIVGTEKQAGLLDHYFSLSREDRASLEDIRLDPGEMRVGDKILCMHTLSDLDDLPQQVATDSRYERLSTDRSDCRLSYASPVGLLLSCDHLYNQFVFIDDPDETLRRFERSAKNMNSLSRYSRANAINKEWIDEFLNEAHSQGLTCVRCHCNVMAWAENYDDLKRIRNEVGSQLALMDCTPHHNTVDVPTLY</sequence>
<dbReference type="eggNOG" id="COG3451">
    <property type="taxonomic scope" value="Bacteria"/>
</dbReference>
<dbReference type="AlphaFoldDB" id="G5HBB2"/>
<accession>G5HBB2</accession>
<gene>
    <name evidence="1" type="ORF">HMPREF9450_01927</name>
</gene>
<dbReference type="PANTHER" id="PTHR38467">
    <property type="match status" value="1"/>
</dbReference>
<dbReference type="PANTHER" id="PTHR38467:SF1">
    <property type="entry name" value="CONJUGATIVE TRANSFER: ASSEMBLY"/>
    <property type="match status" value="1"/>
</dbReference>
<evidence type="ECO:0000313" key="2">
    <source>
        <dbReference type="Proteomes" id="UP000006008"/>
    </source>
</evidence>
<reference evidence="1 2" key="1">
    <citation type="submission" date="2011-08" db="EMBL/GenBank/DDBJ databases">
        <title>The Genome Sequence of Alistipes indistinctus YIT 12060.</title>
        <authorList>
            <consortium name="The Broad Institute Genome Sequencing Platform"/>
            <person name="Earl A."/>
            <person name="Ward D."/>
            <person name="Feldgarden M."/>
            <person name="Gevers D."/>
            <person name="Morotomi M."/>
            <person name="Young S.K."/>
            <person name="Zeng Q."/>
            <person name="Gargeya S."/>
            <person name="Fitzgerald M."/>
            <person name="Haas B."/>
            <person name="Abouelleil A."/>
            <person name="Alvarado L."/>
            <person name="Arachchi H.M."/>
            <person name="Berlin A."/>
            <person name="Brown A."/>
            <person name="Chapman S.B."/>
            <person name="Chen Z."/>
            <person name="Dunbar C."/>
            <person name="Freedman E."/>
            <person name="Gearin G."/>
            <person name="Gellesch M."/>
            <person name="Goldberg J."/>
            <person name="Griggs A."/>
            <person name="Gujja S."/>
            <person name="Heiman D."/>
            <person name="Howarth C."/>
            <person name="Larson L."/>
            <person name="Lui A."/>
            <person name="MacDonald P.J.P."/>
            <person name="Montmayeur A."/>
            <person name="Murphy C."/>
            <person name="Neiman D."/>
            <person name="Pearson M."/>
            <person name="Priest M."/>
            <person name="Roberts A."/>
            <person name="Saif S."/>
            <person name="Shea T."/>
            <person name="Shenoy N."/>
            <person name="Sisk P."/>
            <person name="Stolte C."/>
            <person name="Sykes S."/>
            <person name="Wortman J."/>
            <person name="Nusbaum C."/>
            <person name="Birren B."/>
        </authorList>
    </citation>
    <scope>NUCLEOTIDE SEQUENCE [LARGE SCALE GENOMIC DNA]</scope>
    <source>
        <strain evidence="1 2">YIT 12060</strain>
    </source>
</reference>
<dbReference type="InterPro" id="IPR053155">
    <property type="entry name" value="F-pilin_assembly_TraC"/>
</dbReference>